<evidence type="ECO:0000313" key="3">
    <source>
        <dbReference type="Proteomes" id="UP000016511"/>
    </source>
</evidence>
<organism evidence="2 3">
    <name type="scientific">Aneurinibacillus aneurinilyticus ATCC 12856</name>
    <dbReference type="NCBI Taxonomy" id="649747"/>
    <lineage>
        <taxon>Bacteria</taxon>
        <taxon>Bacillati</taxon>
        <taxon>Bacillota</taxon>
        <taxon>Bacilli</taxon>
        <taxon>Bacillales</taxon>
        <taxon>Paenibacillaceae</taxon>
        <taxon>Aneurinibacillus group</taxon>
        <taxon>Aneurinibacillus</taxon>
    </lineage>
</organism>
<dbReference type="AlphaFoldDB" id="U1X4H0"/>
<feature type="region of interest" description="Disordered" evidence="1">
    <location>
        <begin position="19"/>
        <end position="39"/>
    </location>
</feature>
<proteinExistence type="predicted"/>
<evidence type="ECO:0000313" key="2">
    <source>
        <dbReference type="EMBL" id="ERI09438.1"/>
    </source>
</evidence>
<dbReference type="HOGENOM" id="CLU_3303855_0_0_9"/>
<gene>
    <name evidence="2" type="ORF">HMPREF0083_02484</name>
</gene>
<accession>U1X4H0</accession>
<sequence>MHRTAIVCGIESFLLPLGKDSTGTTSRAGTAEAESVQYL</sequence>
<comment type="caution">
    <text evidence="2">The sequence shown here is derived from an EMBL/GenBank/DDBJ whole genome shotgun (WGS) entry which is preliminary data.</text>
</comment>
<dbReference type="EMBL" id="AWSJ01000155">
    <property type="protein sequence ID" value="ERI09438.1"/>
    <property type="molecule type" value="Genomic_DNA"/>
</dbReference>
<dbReference type="Proteomes" id="UP000016511">
    <property type="component" value="Unassembled WGS sequence"/>
</dbReference>
<protein>
    <submittedName>
        <fullName evidence="2">Uncharacterized protein</fullName>
    </submittedName>
</protein>
<evidence type="ECO:0000256" key="1">
    <source>
        <dbReference type="SAM" id="MobiDB-lite"/>
    </source>
</evidence>
<name>U1X4H0_ANEAE</name>
<keyword evidence="3" id="KW-1185">Reference proteome</keyword>
<reference evidence="2 3" key="1">
    <citation type="submission" date="2013-08" db="EMBL/GenBank/DDBJ databases">
        <authorList>
            <person name="Weinstock G."/>
            <person name="Sodergren E."/>
            <person name="Wylie T."/>
            <person name="Fulton L."/>
            <person name="Fulton R."/>
            <person name="Fronick C."/>
            <person name="O'Laughlin M."/>
            <person name="Godfrey J."/>
            <person name="Miner T."/>
            <person name="Herter B."/>
            <person name="Appelbaum E."/>
            <person name="Cordes M."/>
            <person name="Lek S."/>
            <person name="Wollam A."/>
            <person name="Pepin K.H."/>
            <person name="Palsikar V.B."/>
            <person name="Mitreva M."/>
            <person name="Wilson R.K."/>
        </authorList>
    </citation>
    <scope>NUCLEOTIDE SEQUENCE [LARGE SCALE GENOMIC DNA]</scope>
    <source>
        <strain evidence="2 3">ATCC 12856</strain>
    </source>
</reference>